<evidence type="ECO:0000256" key="2">
    <source>
        <dbReference type="ARBA" id="ARBA00022723"/>
    </source>
</evidence>
<dbReference type="InterPro" id="IPR050527">
    <property type="entry name" value="Snail/Krueppel_Znf"/>
</dbReference>
<feature type="domain" description="C2H2-type" evidence="12">
    <location>
        <begin position="451"/>
        <end position="479"/>
    </location>
</feature>
<keyword evidence="6" id="KW-0238">DNA-binding</keyword>
<evidence type="ECO:0000256" key="10">
    <source>
        <dbReference type="PROSITE-ProRule" id="PRU01263"/>
    </source>
</evidence>
<dbReference type="PANTHER" id="PTHR24388">
    <property type="entry name" value="ZINC FINGER PROTEIN"/>
    <property type="match status" value="1"/>
</dbReference>
<dbReference type="GO" id="GO:0005634">
    <property type="term" value="C:nucleus"/>
    <property type="evidence" value="ECO:0007669"/>
    <property type="project" value="UniProtKB-SubCell"/>
</dbReference>
<feature type="domain" description="C2H2-type" evidence="12">
    <location>
        <begin position="336"/>
        <end position="364"/>
    </location>
</feature>
<dbReference type="FunFam" id="3.30.160.60:FF:000100">
    <property type="entry name" value="Zinc finger 45-like"/>
    <property type="match status" value="1"/>
</dbReference>
<keyword evidence="7" id="KW-0539">Nucleus</keyword>
<keyword evidence="5 10" id="KW-0862">Zinc</keyword>
<feature type="domain" description="ZAD" evidence="13">
    <location>
        <begin position="17"/>
        <end position="94"/>
    </location>
</feature>
<feature type="compositionally biased region" description="Acidic residues" evidence="11">
    <location>
        <begin position="153"/>
        <end position="169"/>
    </location>
</feature>
<evidence type="ECO:0000256" key="11">
    <source>
        <dbReference type="SAM" id="MobiDB-lite"/>
    </source>
</evidence>
<comment type="subcellular location">
    <subcellularLocation>
        <location evidence="1">Nucleus</location>
    </subcellularLocation>
</comment>
<feature type="region of interest" description="Disordered" evidence="11">
    <location>
        <begin position="140"/>
        <end position="197"/>
    </location>
</feature>
<feature type="compositionally biased region" description="Basic and acidic residues" evidence="11">
    <location>
        <begin position="170"/>
        <end position="184"/>
    </location>
</feature>
<dbReference type="SUPFAM" id="SSF57716">
    <property type="entry name" value="Glucocorticoid receptor-like (DNA-binding domain)"/>
    <property type="match status" value="1"/>
</dbReference>
<feature type="domain" description="C2H2-type" evidence="12">
    <location>
        <begin position="488"/>
        <end position="516"/>
    </location>
</feature>
<dbReference type="Pfam" id="PF07776">
    <property type="entry name" value="zf-AD"/>
    <property type="match status" value="1"/>
</dbReference>
<feature type="binding site" evidence="10">
    <location>
        <position position="22"/>
    </location>
    <ligand>
        <name>Zn(2+)</name>
        <dbReference type="ChEBI" id="CHEBI:29105"/>
    </ligand>
</feature>
<dbReference type="EMBL" id="GFDL01013527">
    <property type="protein sequence ID" value="JAV21518.1"/>
    <property type="molecule type" value="Transcribed_RNA"/>
</dbReference>
<evidence type="ECO:0000256" key="5">
    <source>
        <dbReference type="ARBA" id="ARBA00022833"/>
    </source>
</evidence>
<evidence type="ECO:0000256" key="9">
    <source>
        <dbReference type="PROSITE-ProRule" id="PRU00042"/>
    </source>
</evidence>
<dbReference type="Pfam" id="PF13894">
    <property type="entry name" value="zf-C2H2_4"/>
    <property type="match status" value="1"/>
</dbReference>
<feature type="binding site" evidence="10">
    <location>
        <position position="19"/>
    </location>
    <ligand>
        <name>Zn(2+)</name>
        <dbReference type="ChEBI" id="CHEBI:29105"/>
    </ligand>
</feature>
<dbReference type="InterPro" id="IPR036236">
    <property type="entry name" value="Znf_C2H2_sf"/>
</dbReference>
<dbReference type="Gene3D" id="3.30.160.60">
    <property type="entry name" value="Classic Zinc Finger"/>
    <property type="match status" value="5"/>
</dbReference>
<dbReference type="GO" id="GO:0000981">
    <property type="term" value="F:DNA-binding transcription factor activity, RNA polymerase II-specific"/>
    <property type="evidence" value="ECO:0007669"/>
    <property type="project" value="TreeGrafter"/>
</dbReference>
<keyword evidence="4 9" id="KW-0863">Zinc-finger</keyword>
<dbReference type="PROSITE" id="PS00028">
    <property type="entry name" value="ZINC_FINGER_C2H2_1"/>
    <property type="match status" value="8"/>
</dbReference>
<dbReference type="Pfam" id="PF00096">
    <property type="entry name" value="zf-C2H2"/>
    <property type="match status" value="2"/>
</dbReference>
<dbReference type="InterPro" id="IPR012934">
    <property type="entry name" value="Znf_AD"/>
</dbReference>
<reference evidence="14" key="1">
    <citation type="submission" date="2017-01" db="EMBL/GenBank/DDBJ databases">
        <title>A deep insight into the sialotranscriptome of adult male and female Cluex tarsalis mosquitoes.</title>
        <authorList>
            <person name="Ribeiro J.M."/>
            <person name="Moreira F."/>
            <person name="Bernard K.A."/>
            <person name="Calvo E."/>
        </authorList>
    </citation>
    <scope>NUCLEOTIDE SEQUENCE</scope>
    <source>
        <strain evidence="14">Kern County</strain>
        <tissue evidence="14">Salivary glands</tissue>
    </source>
</reference>
<dbReference type="PROSITE" id="PS51915">
    <property type="entry name" value="ZAD"/>
    <property type="match status" value="1"/>
</dbReference>
<feature type="domain" description="C2H2-type" evidence="12">
    <location>
        <begin position="394"/>
        <end position="421"/>
    </location>
</feature>
<evidence type="ECO:0000256" key="4">
    <source>
        <dbReference type="ARBA" id="ARBA00022771"/>
    </source>
</evidence>
<dbReference type="GO" id="GO:0008270">
    <property type="term" value="F:zinc ion binding"/>
    <property type="evidence" value="ECO:0007669"/>
    <property type="project" value="UniProtKB-UniRule"/>
</dbReference>
<feature type="domain" description="C2H2-type" evidence="12">
    <location>
        <begin position="365"/>
        <end position="392"/>
    </location>
</feature>
<evidence type="ECO:0000256" key="7">
    <source>
        <dbReference type="ARBA" id="ARBA00023242"/>
    </source>
</evidence>
<organism evidence="14">
    <name type="scientific">Culex tarsalis</name>
    <name type="common">Encephalitis mosquito</name>
    <dbReference type="NCBI Taxonomy" id="7177"/>
    <lineage>
        <taxon>Eukaryota</taxon>
        <taxon>Metazoa</taxon>
        <taxon>Ecdysozoa</taxon>
        <taxon>Arthropoda</taxon>
        <taxon>Hexapoda</taxon>
        <taxon>Insecta</taxon>
        <taxon>Pterygota</taxon>
        <taxon>Neoptera</taxon>
        <taxon>Endopterygota</taxon>
        <taxon>Diptera</taxon>
        <taxon>Nematocera</taxon>
        <taxon>Culicoidea</taxon>
        <taxon>Culicidae</taxon>
        <taxon>Culicinae</taxon>
        <taxon>Culicini</taxon>
        <taxon>Culex</taxon>
        <taxon>Culex</taxon>
    </lineage>
</organism>
<accession>A0A1Q3F1Z3</accession>
<protein>
    <submittedName>
        <fullName evidence="14">Putative malate dehydrogenase</fullName>
    </submittedName>
</protein>
<dbReference type="PANTHER" id="PTHR24388:SF54">
    <property type="entry name" value="PROTEIN ESCARGOT"/>
    <property type="match status" value="1"/>
</dbReference>
<keyword evidence="3" id="KW-0677">Repeat</keyword>
<evidence type="ECO:0000259" key="13">
    <source>
        <dbReference type="PROSITE" id="PS51915"/>
    </source>
</evidence>
<evidence type="ECO:0000256" key="6">
    <source>
        <dbReference type="ARBA" id="ARBA00023125"/>
    </source>
</evidence>
<evidence type="ECO:0000256" key="8">
    <source>
        <dbReference type="ARBA" id="ARBA00037948"/>
    </source>
</evidence>
<sequence>MDHPAPPSYIWPPQTNLLCRVCLRSDPVARLSLFECTIAGRLAADVLSVVGGIPVPPADDRFPRVACYDCFQRLEAAFGLREMVQASNRKLVEMLVMGGVGGERVVAVKQELGDAAGTSGSTIIVKNYVITKAEVQSPDNDNELQTVVKTEPLDEDEELTSDEDDEDETPDIKEEITVEEPRLEDPEETASDSQEINTRSFFEELPVQPTECCGCRLNCASLEELQVHFRTVHAPMRTPKADIKKGLRECKQCFKLIKSIKGHRPKSLRCKICGEMVTKWYGATMHYKSKHGPGKSPEPKICCGCQERFQTHTELKAHANLAHFPNRLPPDEKRPFVCEICYKNYPDHIGLHQHQRRLAKDTKPHQCGQCERSFFFLNALRDHELSHTTAQKTLACPKCPAAFITQHSLRKHIARHDQPADKFQCATCRKCFKSQKALREHNYVHTGERPHKCTHCEASFSRYDCYKTHVRSMHRDQSQEGETEPEVHECKVCGKTFRLVQYLVRHTRAMHEGKSKPFPCELCSDSFVRKEGLENHVKRVHPGGGAGDSGNELIVQ</sequence>
<evidence type="ECO:0000256" key="1">
    <source>
        <dbReference type="ARBA" id="ARBA00004123"/>
    </source>
</evidence>
<dbReference type="GO" id="GO:0000978">
    <property type="term" value="F:RNA polymerase II cis-regulatory region sequence-specific DNA binding"/>
    <property type="evidence" value="ECO:0007669"/>
    <property type="project" value="TreeGrafter"/>
</dbReference>
<name>A0A1Q3F1Z3_CULTA</name>
<evidence type="ECO:0000256" key="3">
    <source>
        <dbReference type="ARBA" id="ARBA00022737"/>
    </source>
</evidence>
<keyword evidence="2 10" id="KW-0479">Metal-binding</keyword>
<dbReference type="SUPFAM" id="SSF57667">
    <property type="entry name" value="beta-beta-alpha zinc fingers"/>
    <property type="match status" value="4"/>
</dbReference>
<feature type="domain" description="C2H2-type" evidence="12">
    <location>
        <begin position="423"/>
        <end position="450"/>
    </location>
</feature>
<feature type="binding site" evidence="10">
    <location>
        <position position="70"/>
    </location>
    <ligand>
        <name>Zn(2+)</name>
        <dbReference type="ChEBI" id="CHEBI:29105"/>
    </ligand>
</feature>
<comment type="similarity">
    <text evidence="8">Belongs to the snail C2H2-type zinc-finger protein family.</text>
</comment>
<evidence type="ECO:0000259" key="12">
    <source>
        <dbReference type="PROSITE" id="PS50157"/>
    </source>
</evidence>
<feature type="binding site" evidence="10">
    <location>
        <position position="67"/>
    </location>
    <ligand>
        <name>Zn(2+)</name>
        <dbReference type="ChEBI" id="CHEBI:29105"/>
    </ligand>
</feature>
<evidence type="ECO:0000313" key="14">
    <source>
        <dbReference type="EMBL" id="JAV21518.1"/>
    </source>
</evidence>
<dbReference type="AlphaFoldDB" id="A0A1Q3F1Z3"/>
<dbReference type="InterPro" id="IPR013087">
    <property type="entry name" value="Znf_C2H2_type"/>
</dbReference>
<dbReference type="PROSITE" id="PS50157">
    <property type="entry name" value="ZINC_FINGER_C2H2_2"/>
    <property type="match status" value="7"/>
</dbReference>
<dbReference type="SMART" id="SM00868">
    <property type="entry name" value="zf-AD"/>
    <property type="match status" value="1"/>
</dbReference>
<proteinExistence type="inferred from homology"/>
<dbReference type="SMART" id="SM00355">
    <property type="entry name" value="ZnF_C2H2"/>
    <property type="match status" value="10"/>
</dbReference>
<feature type="domain" description="C2H2-type" evidence="12">
    <location>
        <begin position="518"/>
        <end position="546"/>
    </location>
</feature>